<evidence type="ECO:0000313" key="2">
    <source>
        <dbReference type="EMBL" id="KFD47225.1"/>
    </source>
</evidence>
<evidence type="ECO:0000259" key="1">
    <source>
        <dbReference type="Pfam" id="PF26215"/>
    </source>
</evidence>
<name>A0A085LQH9_9BILA</name>
<dbReference type="EMBL" id="KL363336">
    <property type="protein sequence ID" value="KFD47225.1"/>
    <property type="molecule type" value="Genomic_DNA"/>
</dbReference>
<accession>A0A085LQH9</accession>
<evidence type="ECO:0000313" key="3">
    <source>
        <dbReference type="Proteomes" id="UP000030764"/>
    </source>
</evidence>
<keyword evidence="3" id="KW-1185">Reference proteome</keyword>
<feature type="domain" description="Helix-turn-helix" evidence="1">
    <location>
        <begin position="2"/>
        <end position="47"/>
    </location>
</feature>
<dbReference type="InterPro" id="IPR058912">
    <property type="entry name" value="HTH_animal"/>
</dbReference>
<gene>
    <name evidence="2" type="ORF">M513_11932</name>
</gene>
<reference evidence="2 3" key="1">
    <citation type="journal article" date="2014" name="Nat. Genet.">
        <title>Genome and transcriptome of the porcine whipworm Trichuris suis.</title>
        <authorList>
            <person name="Jex A.R."/>
            <person name="Nejsum P."/>
            <person name="Schwarz E.M."/>
            <person name="Hu L."/>
            <person name="Young N.D."/>
            <person name="Hall R.S."/>
            <person name="Korhonen P.K."/>
            <person name="Liao S."/>
            <person name="Thamsborg S."/>
            <person name="Xia J."/>
            <person name="Xu P."/>
            <person name="Wang S."/>
            <person name="Scheerlinck J.P."/>
            <person name="Hofmann A."/>
            <person name="Sternberg P.W."/>
            <person name="Wang J."/>
            <person name="Gasser R.B."/>
        </authorList>
    </citation>
    <scope>NUCLEOTIDE SEQUENCE [LARGE SCALE GENOMIC DNA]</scope>
    <source>
        <strain evidence="2">DCEP-RM93M</strain>
    </source>
</reference>
<proteinExistence type="predicted"/>
<sequence>MIGILHGMVNRALAICDQEYLEEELRHIRRTFEDNGYPARLIKSVIRRTLEGRTRETRPTAGPRLILPYYAGLGEKIKRQRNRLGFKVWFKGNKNLRSILRNDKEKVPPDRCPGVVYAITCACSASYIGETGNTLAHRYQEHMKSLTWYRNAANRLNGVPSRTQRGRPSTLEPRAAMEQATQTSAVAQHAAECERPLQAKVLCKERHFMIRKIKEALYIKHNPHINRDRGTAVSDFWTNIVRATNCRRLYELRAPGE</sequence>
<dbReference type="AlphaFoldDB" id="A0A085LQH9"/>
<dbReference type="PANTHER" id="PTHR21301:SF11">
    <property type="entry name" value="GIY-YIG DOMAIN-CONTAINING PROTEIN"/>
    <property type="match status" value="1"/>
</dbReference>
<dbReference type="Pfam" id="PF26215">
    <property type="entry name" value="HTH_animal"/>
    <property type="match status" value="1"/>
</dbReference>
<organism evidence="2 3">
    <name type="scientific">Trichuris suis</name>
    <name type="common">pig whipworm</name>
    <dbReference type="NCBI Taxonomy" id="68888"/>
    <lineage>
        <taxon>Eukaryota</taxon>
        <taxon>Metazoa</taxon>
        <taxon>Ecdysozoa</taxon>
        <taxon>Nematoda</taxon>
        <taxon>Enoplea</taxon>
        <taxon>Dorylaimia</taxon>
        <taxon>Trichinellida</taxon>
        <taxon>Trichuridae</taxon>
        <taxon>Trichuris</taxon>
    </lineage>
</organism>
<dbReference type="Proteomes" id="UP000030764">
    <property type="component" value="Unassembled WGS sequence"/>
</dbReference>
<protein>
    <recommendedName>
        <fullName evidence="1">Helix-turn-helix domain-containing protein</fullName>
    </recommendedName>
</protein>
<dbReference type="PANTHER" id="PTHR21301">
    <property type="entry name" value="REVERSE TRANSCRIPTASE"/>
    <property type="match status" value="1"/>
</dbReference>